<name>A0A0H5QIG6_9EUKA</name>
<accession>A0A0H5QIG6</accession>
<proteinExistence type="predicted"/>
<dbReference type="AlphaFoldDB" id="A0A0H5QIG6"/>
<keyword evidence="1" id="KW-0175">Coiled coil</keyword>
<reference evidence="2" key="1">
    <citation type="submission" date="2015-04" db="EMBL/GenBank/DDBJ databases">
        <title>The genome sequence of the plant pathogenic Rhizarian Plasmodiophora brassicae reveals insights in its biotrophic life cycle and the origin of chitin synthesis.</title>
        <authorList>
            <person name="Schwelm A."/>
            <person name="Fogelqvist J."/>
            <person name="Knaust A."/>
            <person name="Julke S."/>
            <person name="Lilja T."/>
            <person name="Dhandapani V."/>
            <person name="Bonilla-Rosso G."/>
            <person name="Karlsson M."/>
            <person name="Shevchenko A."/>
            <person name="Choi S.R."/>
            <person name="Kim H.G."/>
            <person name="Park J.Y."/>
            <person name="Lim Y.P."/>
            <person name="Ludwig-Muller J."/>
            <person name="Dixelius C."/>
        </authorList>
    </citation>
    <scope>NUCLEOTIDE SEQUENCE</scope>
    <source>
        <tissue evidence="2">Potato root galls</tissue>
    </source>
</reference>
<evidence type="ECO:0000313" key="2">
    <source>
        <dbReference type="EMBL" id="CRZ01116.1"/>
    </source>
</evidence>
<feature type="coiled-coil region" evidence="1">
    <location>
        <begin position="132"/>
        <end position="159"/>
    </location>
</feature>
<organism evidence="2">
    <name type="scientific">Spongospora subterranea</name>
    <dbReference type="NCBI Taxonomy" id="70186"/>
    <lineage>
        <taxon>Eukaryota</taxon>
        <taxon>Sar</taxon>
        <taxon>Rhizaria</taxon>
        <taxon>Endomyxa</taxon>
        <taxon>Phytomyxea</taxon>
        <taxon>Plasmodiophorida</taxon>
        <taxon>Plasmodiophoridae</taxon>
        <taxon>Spongospora</taxon>
    </lineage>
</organism>
<evidence type="ECO:0000256" key="1">
    <source>
        <dbReference type="SAM" id="Coils"/>
    </source>
</evidence>
<sequence>MALTIRSGNMLKMMRDQEQVLMQAIHKCNDHAHHSINESHDIICYLQYQTACLARVLDQNHMLIEDGVMSVRNWAKAVDELFRTYIDMVELVKDYCTYQDRLHQEKVADMESGWNQLLNYEINMAGQHPHMNELLNDKVNELEQCNSNYRDKLEHMEQVLGEHVQLRGSAYEKAHMSSWGNQGRAALQVNRESMANDGDYYNEVKETQEKVLERVHEREAVIKEMTASLATVSDANRQLEERLINSNVRMSEMQEEVNQLEDKVRTLEEVLENVVQSRGKGGKR</sequence>
<dbReference type="EMBL" id="HACM01000674">
    <property type="protein sequence ID" value="CRZ01116.1"/>
    <property type="molecule type" value="Transcribed_RNA"/>
</dbReference>
<feature type="coiled-coil region" evidence="1">
    <location>
        <begin position="222"/>
        <end position="277"/>
    </location>
</feature>
<protein>
    <submittedName>
        <fullName evidence="2">Uncharacterized protein</fullName>
    </submittedName>
</protein>